<comment type="subcellular location">
    <subcellularLocation>
        <location evidence="2 10">Cytoplasm</location>
    </subcellularLocation>
</comment>
<evidence type="ECO:0000313" key="12">
    <source>
        <dbReference type="EMBL" id="RCJ33991.1"/>
    </source>
</evidence>
<dbReference type="Gene3D" id="3.10.129.10">
    <property type="entry name" value="Hotdog Thioesterase"/>
    <property type="match status" value="1"/>
</dbReference>
<evidence type="ECO:0000313" key="13">
    <source>
        <dbReference type="Proteomes" id="UP000252085"/>
    </source>
</evidence>
<feature type="active site" evidence="10">
    <location>
        <position position="82"/>
    </location>
</feature>
<protein>
    <recommendedName>
        <fullName evidence="10">3-hydroxyacyl-[acyl-carrier-protein] dehydratase FabZ</fullName>
        <ecNumber evidence="10">4.2.1.59</ecNumber>
    </recommendedName>
    <alternativeName>
        <fullName evidence="10">(3R)-hydroxymyristoyl-[acyl-carrier-protein] dehydratase</fullName>
        <shortName evidence="10">(3R)-hydroxymyristoyl-ACP dehydrase</shortName>
    </alternativeName>
    <alternativeName>
        <fullName evidence="10">Beta-hydroxyacyl-ACP dehydratase</fullName>
    </alternativeName>
</protein>
<comment type="catalytic activity">
    <reaction evidence="1 10">
        <text>a (3R)-hydroxyacyl-[ACP] = a (2E)-enoyl-[ACP] + H2O</text>
        <dbReference type="Rhea" id="RHEA:13097"/>
        <dbReference type="Rhea" id="RHEA-COMP:9925"/>
        <dbReference type="Rhea" id="RHEA-COMP:9945"/>
        <dbReference type="ChEBI" id="CHEBI:15377"/>
        <dbReference type="ChEBI" id="CHEBI:78784"/>
        <dbReference type="ChEBI" id="CHEBI:78827"/>
        <dbReference type="EC" id="4.2.1.59"/>
    </reaction>
</comment>
<organism evidence="12 13">
    <name type="scientific">Nostoc punctiforme NIES-2108</name>
    <dbReference type="NCBI Taxonomy" id="1356359"/>
    <lineage>
        <taxon>Bacteria</taxon>
        <taxon>Bacillati</taxon>
        <taxon>Cyanobacteriota</taxon>
        <taxon>Cyanophyceae</taxon>
        <taxon>Nostocales</taxon>
        <taxon>Nostocaceae</taxon>
        <taxon>Nostoc</taxon>
    </lineage>
</organism>
<dbReference type="PANTHER" id="PTHR30272">
    <property type="entry name" value="3-HYDROXYACYL-[ACYL-CARRIER-PROTEIN] DEHYDRATASE"/>
    <property type="match status" value="1"/>
</dbReference>
<dbReference type="NCBIfam" id="NF000582">
    <property type="entry name" value="PRK00006.1"/>
    <property type="match status" value="1"/>
</dbReference>
<dbReference type="InterPro" id="IPR010084">
    <property type="entry name" value="FabZ"/>
</dbReference>
<evidence type="ECO:0000256" key="7">
    <source>
        <dbReference type="ARBA" id="ARBA00023098"/>
    </source>
</evidence>
<comment type="function">
    <text evidence="9 10">Involved in unsaturated fatty acids biosynthesis. Catalyzes the dehydration of short chain beta-hydroxyacyl-ACPs and long chain saturated and unsaturated beta-hydroxyacyl-ACPs.</text>
</comment>
<dbReference type="GO" id="GO:0016020">
    <property type="term" value="C:membrane"/>
    <property type="evidence" value="ECO:0007669"/>
    <property type="project" value="GOC"/>
</dbReference>
<dbReference type="CDD" id="cd01288">
    <property type="entry name" value="FabZ"/>
    <property type="match status" value="1"/>
</dbReference>
<dbReference type="EC" id="4.2.1.59" evidence="10"/>
<name>A0A367RDN6_NOSPU</name>
<dbReference type="GO" id="GO:0009245">
    <property type="term" value="P:lipid A biosynthetic process"/>
    <property type="evidence" value="ECO:0007669"/>
    <property type="project" value="UniProtKB-UniRule"/>
</dbReference>
<dbReference type="Pfam" id="PF07977">
    <property type="entry name" value="FabA"/>
    <property type="match status" value="1"/>
</dbReference>
<evidence type="ECO:0000256" key="1">
    <source>
        <dbReference type="ARBA" id="ARBA00001055"/>
    </source>
</evidence>
<evidence type="ECO:0000256" key="4">
    <source>
        <dbReference type="ARBA" id="ARBA00022490"/>
    </source>
</evidence>
<keyword evidence="6 10" id="KW-0441">Lipid A biosynthesis</keyword>
<dbReference type="FunFam" id="3.10.129.10:FF:000001">
    <property type="entry name" value="3-hydroxyacyl-[acyl-carrier-protein] dehydratase FabZ"/>
    <property type="match status" value="1"/>
</dbReference>
<dbReference type="NCBIfam" id="TIGR01750">
    <property type="entry name" value="fabZ"/>
    <property type="match status" value="1"/>
</dbReference>
<dbReference type="GO" id="GO:0019171">
    <property type="term" value="F:(3R)-hydroxyacyl-[acyl-carrier-protein] dehydratase activity"/>
    <property type="evidence" value="ECO:0007669"/>
    <property type="project" value="UniProtKB-EC"/>
</dbReference>
<keyword evidence="4 10" id="KW-0963">Cytoplasm</keyword>
<comment type="caution">
    <text evidence="12">The sequence shown here is derived from an EMBL/GenBank/DDBJ whole genome shotgun (WGS) entry which is preliminary data.</text>
</comment>
<evidence type="ECO:0000256" key="8">
    <source>
        <dbReference type="ARBA" id="ARBA00023239"/>
    </source>
</evidence>
<evidence type="ECO:0000256" key="2">
    <source>
        <dbReference type="ARBA" id="ARBA00004496"/>
    </source>
</evidence>
<dbReference type="HAMAP" id="MF_00406">
    <property type="entry name" value="FabZ"/>
    <property type="match status" value="1"/>
</dbReference>
<evidence type="ECO:0000256" key="6">
    <source>
        <dbReference type="ARBA" id="ARBA00022556"/>
    </source>
</evidence>
<evidence type="ECO:0000256" key="11">
    <source>
        <dbReference type="SAM" id="MobiDB-lite"/>
    </source>
</evidence>
<evidence type="ECO:0000256" key="5">
    <source>
        <dbReference type="ARBA" id="ARBA00022516"/>
    </source>
</evidence>
<sequence length="176" mass="19533">MSILTEVNSIDTTTPTSTEPQGINEITISSEIKTTFTSEEIQKLLPHRYPFLLVDKIIDYVPGKKAVGVKNVTINEPHFQGHFPERPLMPGVLIVESMAQVGGIVLTQMSSVEGGLFVFAGIDKVRFRRQVVPGDQLVMTVELLWVKQRRFGKMQGRAEVDGQLACEGELMFSLVS</sequence>
<feature type="region of interest" description="Disordered" evidence="11">
    <location>
        <begin position="1"/>
        <end position="21"/>
    </location>
</feature>
<keyword evidence="5 10" id="KW-0444">Lipid biosynthesis</keyword>
<accession>A0A367RDN6</accession>
<dbReference type="SUPFAM" id="SSF54637">
    <property type="entry name" value="Thioesterase/thiol ester dehydrase-isomerase"/>
    <property type="match status" value="1"/>
</dbReference>
<dbReference type="GO" id="GO:0005737">
    <property type="term" value="C:cytoplasm"/>
    <property type="evidence" value="ECO:0007669"/>
    <property type="project" value="UniProtKB-SubCell"/>
</dbReference>
<dbReference type="GO" id="GO:0006633">
    <property type="term" value="P:fatty acid biosynthetic process"/>
    <property type="evidence" value="ECO:0007669"/>
    <property type="project" value="UniProtKB-UniRule"/>
</dbReference>
<comment type="similarity">
    <text evidence="3 10">Belongs to the thioester dehydratase family. FabZ subfamily.</text>
</comment>
<evidence type="ECO:0000256" key="3">
    <source>
        <dbReference type="ARBA" id="ARBA00009174"/>
    </source>
</evidence>
<dbReference type="EMBL" id="LXQE01000157">
    <property type="protein sequence ID" value="RCJ33991.1"/>
    <property type="molecule type" value="Genomic_DNA"/>
</dbReference>
<evidence type="ECO:0000256" key="10">
    <source>
        <dbReference type="HAMAP-Rule" id="MF_00406"/>
    </source>
</evidence>
<evidence type="ECO:0000256" key="9">
    <source>
        <dbReference type="ARBA" id="ARBA00025049"/>
    </source>
</evidence>
<dbReference type="AlphaFoldDB" id="A0A367RDN6"/>
<dbReference type="InterPro" id="IPR013114">
    <property type="entry name" value="FabA_FabZ"/>
</dbReference>
<keyword evidence="7 10" id="KW-0443">Lipid metabolism</keyword>
<dbReference type="PANTHER" id="PTHR30272:SF1">
    <property type="entry name" value="3-HYDROXYACYL-[ACYL-CARRIER-PROTEIN] DEHYDRATASE"/>
    <property type="match status" value="1"/>
</dbReference>
<keyword evidence="8 10" id="KW-0456">Lyase</keyword>
<reference evidence="12 13" key="1">
    <citation type="submission" date="2016-04" db="EMBL/GenBank/DDBJ databases">
        <authorList>
            <person name="Evans L.H."/>
            <person name="Alamgir A."/>
            <person name="Owens N."/>
            <person name="Weber N.D."/>
            <person name="Virtaneva K."/>
            <person name="Barbian K."/>
            <person name="Babar A."/>
            <person name="Rosenke K."/>
        </authorList>
    </citation>
    <scope>NUCLEOTIDE SEQUENCE [LARGE SCALE GENOMIC DNA]</scope>
    <source>
        <strain evidence="12">NIES-2108</strain>
    </source>
</reference>
<proteinExistence type="inferred from homology"/>
<dbReference type="Proteomes" id="UP000252085">
    <property type="component" value="Unassembled WGS sequence"/>
</dbReference>
<gene>
    <name evidence="10" type="primary">fabZ</name>
    <name evidence="12" type="ORF">A6769_23425</name>
</gene>
<dbReference type="InterPro" id="IPR029069">
    <property type="entry name" value="HotDog_dom_sf"/>
</dbReference>